<sequence length="127" mass="13440">MAAMFDLTELTGVRADRARSSTVGVWQVPASWMWPGLWGLVAGLFSTLPLVPLVGPGVLAATFLGAPISIALTVGGDEAPWKKAAHKVRSADRTFMFCGRPLQMCPDTFYQCVPSAMPVDGGEAGDD</sequence>
<feature type="transmembrane region" description="Helical" evidence="1">
    <location>
        <begin position="37"/>
        <end position="64"/>
    </location>
</feature>
<keyword evidence="3" id="KW-1185">Reference proteome</keyword>
<evidence type="ECO:0000313" key="3">
    <source>
        <dbReference type="Proteomes" id="UP000002941"/>
    </source>
</evidence>
<protein>
    <submittedName>
        <fullName evidence="2">Uncharacterized protein</fullName>
    </submittedName>
</protein>
<gene>
    <name evidence="2" type="ORF">HMPREF1318_1698</name>
</gene>
<proteinExistence type="predicted"/>
<dbReference type="PATRIC" id="fig|1125718.3.peg.870"/>
<accession>J1HLQ9</accession>
<reference evidence="2 3" key="1">
    <citation type="submission" date="2012-05" db="EMBL/GenBank/DDBJ databases">
        <authorList>
            <person name="Harkins D.M."/>
            <person name="Madupu R."/>
            <person name="Durkin A.S."/>
            <person name="Torralba M."/>
            <person name="Methe B."/>
            <person name="Sutton G.G."/>
            <person name="Nelson K.E."/>
        </authorList>
    </citation>
    <scope>NUCLEOTIDE SEQUENCE [LARGE SCALE GENOMIC DNA]</scope>
    <source>
        <strain evidence="2 3">F0489</strain>
    </source>
</reference>
<keyword evidence="1" id="KW-1133">Transmembrane helix</keyword>
<dbReference type="AlphaFoldDB" id="J1HLQ9"/>
<evidence type="ECO:0000256" key="1">
    <source>
        <dbReference type="SAM" id="Phobius"/>
    </source>
</evidence>
<evidence type="ECO:0000313" key="2">
    <source>
        <dbReference type="EMBL" id="EJF46503.1"/>
    </source>
</evidence>
<keyword evidence="1" id="KW-0472">Membrane</keyword>
<organism evidence="2 3">
    <name type="scientific">Actinomyces massiliensis F0489</name>
    <dbReference type="NCBI Taxonomy" id="1125718"/>
    <lineage>
        <taxon>Bacteria</taxon>
        <taxon>Bacillati</taxon>
        <taxon>Actinomycetota</taxon>
        <taxon>Actinomycetes</taxon>
        <taxon>Actinomycetales</taxon>
        <taxon>Actinomycetaceae</taxon>
        <taxon>Actinomyces</taxon>
    </lineage>
</organism>
<dbReference type="EMBL" id="AKFT01000058">
    <property type="protein sequence ID" value="EJF46503.1"/>
    <property type="molecule type" value="Genomic_DNA"/>
</dbReference>
<name>J1HLQ9_9ACTO</name>
<keyword evidence="1" id="KW-0812">Transmembrane</keyword>
<dbReference type="Proteomes" id="UP000002941">
    <property type="component" value="Unassembled WGS sequence"/>
</dbReference>
<comment type="caution">
    <text evidence="2">The sequence shown here is derived from an EMBL/GenBank/DDBJ whole genome shotgun (WGS) entry which is preliminary data.</text>
</comment>